<comment type="similarity">
    <text evidence="2">Belongs to the CDP-glycerol glycerophosphotransferase family.</text>
</comment>
<protein>
    <recommendedName>
        <fullName evidence="9">CDP-glycerol:poly(Glycerophosphate) glycerophosphotransferase</fullName>
    </recommendedName>
</protein>
<dbReference type="Gene3D" id="3.40.50.12580">
    <property type="match status" value="1"/>
</dbReference>
<dbReference type="Gene3D" id="3.40.50.11820">
    <property type="match status" value="1"/>
</dbReference>
<evidence type="ECO:0008006" key="9">
    <source>
        <dbReference type="Google" id="ProtNLM"/>
    </source>
</evidence>
<dbReference type="Proteomes" id="UP000263014">
    <property type="component" value="Unassembled WGS sequence"/>
</dbReference>
<comment type="subcellular location">
    <subcellularLocation>
        <location evidence="1">Cell membrane</location>
        <topology evidence="1">Peripheral membrane protein</topology>
    </subcellularLocation>
</comment>
<dbReference type="GO" id="GO:0005886">
    <property type="term" value="C:plasma membrane"/>
    <property type="evidence" value="ECO:0007669"/>
    <property type="project" value="UniProtKB-SubCell"/>
</dbReference>
<dbReference type="InterPro" id="IPR043149">
    <property type="entry name" value="TagF_N"/>
</dbReference>
<evidence type="ECO:0000256" key="3">
    <source>
        <dbReference type="ARBA" id="ARBA00022475"/>
    </source>
</evidence>
<dbReference type="Pfam" id="PF04464">
    <property type="entry name" value="Glyphos_transf"/>
    <property type="match status" value="1"/>
</dbReference>
<name>A0A374P4I6_9FIRM</name>
<dbReference type="EMBL" id="QSON01000012">
    <property type="protein sequence ID" value="RGI99942.1"/>
    <property type="molecule type" value="Genomic_DNA"/>
</dbReference>
<keyword evidence="6" id="KW-0472">Membrane</keyword>
<dbReference type="InterPro" id="IPR043148">
    <property type="entry name" value="TagF_C"/>
</dbReference>
<dbReference type="InterPro" id="IPR007554">
    <property type="entry name" value="Glycerophosphate_synth"/>
</dbReference>
<evidence type="ECO:0000256" key="1">
    <source>
        <dbReference type="ARBA" id="ARBA00004202"/>
    </source>
</evidence>
<dbReference type="PANTHER" id="PTHR37316">
    <property type="entry name" value="TEICHOIC ACID GLYCEROL-PHOSPHATE PRIMASE"/>
    <property type="match status" value="1"/>
</dbReference>
<evidence type="ECO:0000313" key="7">
    <source>
        <dbReference type="EMBL" id="RGI99942.1"/>
    </source>
</evidence>
<dbReference type="GO" id="GO:0019350">
    <property type="term" value="P:teichoic acid biosynthetic process"/>
    <property type="evidence" value="ECO:0007669"/>
    <property type="project" value="UniProtKB-KW"/>
</dbReference>
<keyword evidence="4" id="KW-0808">Transferase</keyword>
<dbReference type="AlphaFoldDB" id="A0A374P4I6"/>
<evidence type="ECO:0000313" key="8">
    <source>
        <dbReference type="Proteomes" id="UP000263014"/>
    </source>
</evidence>
<reference evidence="7 8" key="1">
    <citation type="submission" date="2018-08" db="EMBL/GenBank/DDBJ databases">
        <title>A genome reference for cultivated species of the human gut microbiota.</title>
        <authorList>
            <person name="Zou Y."/>
            <person name="Xue W."/>
            <person name="Luo G."/>
        </authorList>
    </citation>
    <scope>NUCLEOTIDE SEQUENCE [LARGE SCALE GENOMIC DNA]</scope>
    <source>
        <strain evidence="7 8">TM09-12</strain>
    </source>
</reference>
<keyword evidence="3" id="KW-1003">Cell membrane</keyword>
<organism evidence="7 8">
    <name type="scientific">Hungatella hathewayi</name>
    <dbReference type="NCBI Taxonomy" id="154046"/>
    <lineage>
        <taxon>Bacteria</taxon>
        <taxon>Bacillati</taxon>
        <taxon>Bacillota</taxon>
        <taxon>Clostridia</taxon>
        <taxon>Lachnospirales</taxon>
        <taxon>Lachnospiraceae</taxon>
        <taxon>Hungatella</taxon>
    </lineage>
</organism>
<evidence type="ECO:0000256" key="4">
    <source>
        <dbReference type="ARBA" id="ARBA00022679"/>
    </source>
</evidence>
<comment type="caution">
    <text evidence="7">The sequence shown here is derived from an EMBL/GenBank/DDBJ whole genome shotgun (WGS) entry which is preliminary data.</text>
</comment>
<dbReference type="InterPro" id="IPR051612">
    <property type="entry name" value="Teichoic_Acid_Biosynth"/>
</dbReference>
<dbReference type="GO" id="GO:0047355">
    <property type="term" value="F:CDP-glycerol glycerophosphotransferase activity"/>
    <property type="evidence" value="ECO:0007669"/>
    <property type="project" value="InterPro"/>
</dbReference>
<dbReference type="PANTHER" id="PTHR37316:SF3">
    <property type="entry name" value="TEICHOIC ACID GLYCEROL-PHOSPHATE TRANSFERASE"/>
    <property type="match status" value="1"/>
</dbReference>
<gene>
    <name evidence="7" type="ORF">DXD79_22630</name>
</gene>
<evidence type="ECO:0000256" key="2">
    <source>
        <dbReference type="ARBA" id="ARBA00010488"/>
    </source>
</evidence>
<keyword evidence="5" id="KW-0777">Teichoic acid biosynthesis</keyword>
<dbReference type="RefSeq" id="WP_117632697.1">
    <property type="nucleotide sequence ID" value="NZ_QSON01000012.1"/>
</dbReference>
<evidence type="ECO:0000256" key="6">
    <source>
        <dbReference type="ARBA" id="ARBA00023136"/>
    </source>
</evidence>
<accession>A0A374P4I6</accession>
<proteinExistence type="inferred from homology"/>
<evidence type="ECO:0000256" key="5">
    <source>
        <dbReference type="ARBA" id="ARBA00022944"/>
    </source>
</evidence>
<sequence>MKNKIISMIFYLFRVFPINDRKIVIANFGGKGYGSEGKAIADRIMEARNDLDIVWLVRNPDEKLPKGIRGIKFASIKAIYEQVTAKVWIDNRRKPGYVRKRRGQYYIHTWHGGGPCLKWVENDASDTLPREYIEYAINDSKMANLMVSGSDWRTKNMRDSFWYDGEIAKCDLFKKIKSESESDIKSKVYNFFDELDDNDHLLLYAPTFRADKNLECYNMNFSEVIDTLSNVYGGTWKVIVRLHPSIASLDGFMHYTDKVLNGSQYSQIEDLIIATDFLVTDYSGCIFDGFKLKRKVILYALDLEHYLSKERGMYFDIHSLPAPLCRNMNEFLECLKTFDEAKYEKDRNAFVDEIGYYDDVGPEVVVNKILVEIKR</sequence>